<keyword evidence="3" id="KW-1185">Reference proteome</keyword>
<proteinExistence type="predicted"/>
<dbReference type="AlphaFoldDB" id="A0A1L9N277"/>
<organism evidence="2 3">
    <name type="scientific">Aspergillus tubingensis (strain CBS 134.48)</name>
    <dbReference type="NCBI Taxonomy" id="767770"/>
    <lineage>
        <taxon>Eukaryota</taxon>
        <taxon>Fungi</taxon>
        <taxon>Dikarya</taxon>
        <taxon>Ascomycota</taxon>
        <taxon>Pezizomycotina</taxon>
        <taxon>Eurotiomycetes</taxon>
        <taxon>Eurotiomycetidae</taxon>
        <taxon>Eurotiales</taxon>
        <taxon>Aspergillaceae</taxon>
        <taxon>Aspergillus</taxon>
        <taxon>Aspergillus subgen. Circumdati</taxon>
    </lineage>
</organism>
<reference evidence="3" key="1">
    <citation type="journal article" date="2017" name="Genome Biol.">
        <title>Comparative genomics reveals high biological diversity and specific adaptations in the industrially and medically important fungal genus Aspergillus.</title>
        <authorList>
            <person name="de Vries R.P."/>
            <person name="Riley R."/>
            <person name="Wiebenga A."/>
            <person name="Aguilar-Osorio G."/>
            <person name="Amillis S."/>
            <person name="Uchima C.A."/>
            <person name="Anderluh G."/>
            <person name="Asadollahi M."/>
            <person name="Askin M."/>
            <person name="Barry K."/>
            <person name="Battaglia E."/>
            <person name="Bayram O."/>
            <person name="Benocci T."/>
            <person name="Braus-Stromeyer S.A."/>
            <person name="Caldana C."/>
            <person name="Canovas D."/>
            <person name="Cerqueira G.C."/>
            <person name="Chen F."/>
            <person name="Chen W."/>
            <person name="Choi C."/>
            <person name="Clum A."/>
            <person name="Dos Santos R.A."/>
            <person name="Damasio A.R."/>
            <person name="Diallinas G."/>
            <person name="Emri T."/>
            <person name="Fekete E."/>
            <person name="Flipphi M."/>
            <person name="Freyberg S."/>
            <person name="Gallo A."/>
            <person name="Gournas C."/>
            <person name="Habgood R."/>
            <person name="Hainaut M."/>
            <person name="Harispe M.L."/>
            <person name="Henrissat B."/>
            <person name="Hilden K.S."/>
            <person name="Hope R."/>
            <person name="Hossain A."/>
            <person name="Karabika E."/>
            <person name="Karaffa L."/>
            <person name="Karanyi Z."/>
            <person name="Krasevec N."/>
            <person name="Kuo A."/>
            <person name="Kusch H."/>
            <person name="LaButti K."/>
            <person name="Lagendijk E.L."/>
            <person name="Lapidus A."/>
            <person name="Levasseur A."/>
            <person name="Lindquist E."/>
            <person name="Lipzen A."/>
            <person name="Logrieco A.F."/>
            <person name="MacCabe A."/>
            <person name="Maekelae M.R."/>
            <person name="Malavazi I."/>
            <person name="Melin P."/>
            <person name="Meyer V."/>
            <person name="Mielnichuk N."/>
            <person name="Miskei M."/>
            <person name="Molnar A.P."/>
            <person name="Mule G."/>
            <person name="Ngan C.Y."/>
            <person name="Orejas M."/>
            <person name="Orosz E."/>
            <person name="Ouedraogo J.P."/>
            <person name="Overkamp K.M."/>
            <person name="Park H.-S."/>
            <person name="Perrone G."/>
            <person name="Piumi F."/>
            <person name="Punt P.J."/>
            <person name="Ram A.F."/>
            <person name="Ramon A."/>
            <person name="Rauscher S."/>
            <person name="Record E."/>
            <person name="Riano-Pachon D.M."/>
            <person name="Robert V."/>
            <person name="Roehrig J."/>
            <person name="Ruller R."/>
            <person name="Salamov A."/>
            <person name="Salih N.S."/>
            <person name="Samson R.A."/>
            <person name="Sandor E."/>
            <person name="Sanguinetti M."/>
            <person name="Schuetze T."/>
            <person name="Sepcic K."/>
            <person name="Shelest E."/>
            <person name="Sherlock G."/>
            <person name="Sophianopoulou V."/>
            <person name="Squina F.M."/>
            <person name="Sun H."/>
            <person name="Susca A."/>
            <person name="Todd R.B."/>
            <person name="Tsang A."/>
            <person name="Unkles S.E."/>
            <person name="van de Wiele N."/>
            <person name="van Rossen-Uffink D."/>
            <person name="Oliveira J.V."/>
            <person name="Vesth T.C."/>
            <person name="Visser J."/>
            <person name="Yu J.-H."/>
            <person name="Zhou M."/>
            <person name="Andersen M.R."/>
            <person name="Archer D.B."/>
            <person name="Baker S.E."/>
            <person name="Benoit I."/>
            <person name="Brakhage A.A."/>
            <person name="Braus G.H."/>
            <person name="Fischer R."/>
            <person name="Frisvad J.C."/>
            <person name="Goldman G.H."/>
            <person name="Houbraken J."/>
            <person name="Oakley B."/>
            <person name="Pocsi I."/>
            <person name="Scazzocchio C."/>
            <person name="Seiboth B."/>
            <person name="vanKuyk P.A."/>
            <person name="Wortman J."/>
            <person name="Dyer P.S."/>
            <person name="Grigoriev I.V."/>
        </authorList>
    </citation>
    <scope>NUCLEOTIDE SEQUENCE [LARGE SCALE GENOMIC DNA]</scope>
    <source>
        <strain evidence="3">CBS 134.48</strain>
    </source>
</reference>
<dbReference type="VEuPathDB" id="FungiDB:ASPTUDRAFT_705923"/>
<gene>
    <name evidence="2" type="ORF">ASPTUDRAFT_705923</name>
</gene>
<feature type="signal peptide" evidence="1">
    <location>
        <begin position="1"/>
        <end position="16"/>
    </location>
</feature>
<sequence length="113" mass="12562">MSAVTLAYLFINCVFSCSIDYPSTCGLVLHHMVILASLKDSTASRIILLFQTVKHPVRHPSRPYHMNCVELKTKPSCGSAVLKVPCPRMRTIDSPKSISVHHASCRQVGLRTR</sequence>
<accession>A0A1L9N277</accession>
<feature type="chain" id="PRO_5011978935" description="Secreted protein" evidence="1">
    <location>
        <begin position="17"/>
        <end position="113"/>
    </location>
</feature>
<evidence type="ECO:0000313" key="2">
    <source>
        <dbReference type="EMBL" id="OJI83225.1"/>
    </source>
</evidence>
<name>A0A1L9N277_ASPTC</name>
<dbReference type="EMBL" id="KV878204">
    <property type="protein sequence ID" value="OJI83225.1"/>
    <property type="molecule type" value="Genomic_DNA"/>
</dbReference>
<evidence type="ECO:0000313" key="3">
    <source>
        <dbReference type="Proteomes" id="UP000184304"/>
    </source>
</evidence>
<dbReference type="Proteomes" id="UP000184304">
    <property type="component" value="Unassembled WGS sequence"/>
</dbReference>
<evidence type="ECO:0000256" key="1">
    <source>
        <dbReference type="SAM" id="SignalP"/>
    </source>
</evidence>
<evidence type="ECO:0008006" key="4">
    <source>
        <dbReference type="Google" id="ProtNLM"/>
    </source>
</evidence>
<keyword evidence="1" id="KW-0732">Signal</keyword>
<protein>
    <recommendedName>
        <fullName evidence="4">Secreted protein</fullName>
    </recommendedName>
</protein>